<dbReference type="Proteomes" id="UP001201549">
    <property type="component" value="Unassembled WGS sequence"/>
</dbReference>
<feature type="transmembrane region" description="Helical" evidence="5">
    <location>
        <begin position="64"/>
        <end position="89"/>
    </location>
</feature>
<reference evidence="7" key="1">
    <citation type="submission" date="2023-07" db="EMBL/GenBank/DDBJ databases">
        <title>Shewanella mangrovi sp. nov., an acetaldehyde- degrading bacterium isolated from mangrove sediment.</title>
        <authorList>
            <person name="Liu Y."/>
        </authorList>
    </citation>
    <scope>NUCLEOTIDE SEQUENCE [LARGE SCALE GENOMIC DNA]</scope>
    <source>
        <strain evidence="7">C32</strain>
    </source>
</reference>
<dbReference type="SUPFAM" id="SSF161098">
    <property type="entry name" value="MetI-like"/>
    <property type="match status" value="1"/>
</dbReference>
<evidence type="ECO:0000256" key="2">
    <source>
        <dbReference type="ARBA" id="ARBA00022692"/>
    </source>
</evidence>
<organism evidence="6 7">
    <name type="scientific">Shewanella electrica</name>
    <dbReference type="NCBI Taxonomy" id="515560"/>
    <lineage>
        <taxon>Bacteria</taxon>
        <taxon>Pseudomonadati</taxon>
        <taxon>Pseudomonadota</taxon>
        <taxon>Gammaproteobacteria</taxon>
        <taxon>Alteromonadales</taxon>
        <taxon>Shewanellaceae</taxon>
        <taxon>Shewanella</taxon>
    </lineage>
</organism>
<sequence>ERRAPLPIRDYTWLKLMPALVVIVPRFAAAFVLTVIQSLGYFPLIGLRSFNVDAYRSLFGSDEFWLSLLLSIRIAFMAALLSTVLGIAWRWE</sequence>
<gene>
    <name evidence="6" type="ORF">L9G74_20400</name>
</gene>
<keyword evidence="7" id="KW-1185">Reference proteome</keyword>
<evidence type="ECO:0000256" key="3">
    <source>
        <dbReference type="ARBA" id="ARBA00022989"/>
    </source>
</evidence>
<keyword evidence="2 5" id="KW-0812">Transmembrane</keyword>
<evidence type="ECO:0000256" key="1">
    <source>
        <dbReference type="ARBA" id="ARBA00004141"/>
    </source>
</evidence>
<feature type="non-terminal residue" evidence="6">
    <location>
        <position position="92"/>
    </location>
</feature>
<comment type="subcellular location">
    <subcellularLocation>
        <location evidence="1">Membrane</location>
        <topology evidence="1">Multi-pass membrane protein</topology>
    </subcellularLocation>
</comment>
<evidence type="ECO:0000313" key="6">
    <source>
        <dbReference type="EMBL" id="MCS4558785.1"/>
    </source>
</evidence>
<evidence type="ECO:0000313" key="7">
    <source>
        <dbReference type="Proteomes" id="UP001201549"/>
    </source>
</evidence>
<name>A0ABT2FR44_9GAMM</name>
<keyword evidence="3 5" id="KW-1133">Transmembrane helix</keyword>
<dbReference type="InterPro" id="IPR035906">
    <property type="entry name" value="MetI-like_sf"/>
</dbReference>
<feature type="non-terminal residue" evidence="6">
    <location>
        <position position="1"/>
    </location>
</feature>
<protein>
    <recommendedName>
        <fullName evidence="8">ABC transporter permease</fullName>
    </recommendedName>
</protein>
<evidence type="ECO:0000256" key="5">
    <source>
        <dbReference type="SAM" id="Phobius"/>
    </source>
</evidence>
<evidence type="ECO:0000256" key="4">
    <source>
        <dbReference type="ARBA" id="ARBA00023136"/>
    </source>
</evidence>
<dbReference type="EMBL" id="JAKOGG010000205">
    <property type="protein sequence ID" value="MCS4558785.1"/>
    <property type="molecule type" value="Genomic_DNA"/>
</dbReference>
<keyword evidence="4 5" id="KW-0472">Membrane</keyword>
<proteinExistence type="predicted"/>
<feature type="transmembrane region" description="Helical" evidence="5">
    <location>
        <begin position="20"/>
        <end position="44"/>
    </location>
</feature>
<evidence type="ECO:0008006" key="8">
    <source>
        <dbReference type="Google" id="ProtNLM"/>
    </source>
</evidence>
<accession>A0ABT2FR44</accession>
<dbReference type="Gene3D" id="1.10.3720.10">
    <property type="entry name" value="MetI-like"/>
    <property type="match status" value="1"/>
</dbReference>
<comment type="caution">
    <text evidence="6">The sequence shown here is derived from an EMBL/GenBank/DDBJ whole genome shotgun (WGS) entry which is preliminary data.</text>
</comment>